<accession>A0A5S9Q9L1</accession>
<feature type="chain" id="PRO_5030138124" description="PepSY domain-containing protein" evidence="1">
    <location>
        <begin position="24"/>
        <end position="182"/>
    </location>
</feature>
<evidence type="ECO:0000256" key="1">
    <source>
        <dbReference type="SAM" id="SignalP"/>
    </source>
</evidence>
<proteinExistence type="predicted"/>
<evidence type="ECO:0000313" key="3">
    <source>
        <dbReference type="EMBL" id="CAA0113814.1"/>
    </source>
</evidence>
<dbReference type="InterPro" id="IPR025711">
    <property type="entry name" value="PepSY"/>
</dbReference>
<dbReference type="Pfam" id="PF03413">
    <property type="entry name" value="PepSY"/>
    <property type="match status" value="1"/>
</dbReference>
<evidence type="ECO:0000313" key="4">
    <source>
        <dbReference type="Proteomes" id="UP000434580"/>
    </source>
</evidence>
<keyword evidence="1" id="KW-0732">Signal</keyword>
<name>A0A5S9Q9L1_9GAMM</name>
<dbReference type="Proteomes" id="UP000434580">
    <property type="component" value="Unassembled WGS sequence"/>
</dbReference>
<evidence type="ECO:0000259" key="2">
    <source>
        <dbReference type="Pfam" id="PF03413"/>
    </source>
</evidence>
<feature type="domain" description="PepSY" evidence="2">
    <location>
        <begin position="41"/>
        <end position="97"/>
    </location>
</feature>
<protein>
    <recommendedName>
        <fullName evidence="2">PepSY domain-containing protein</fullName>
    </recommendedName>
</protein>
<reference evidence="3 4" key="1">
    <citation type="submission" date="2019-11" db="EMBL/GenBank/DDBJ databases">
        <authorList>
            <person name="Holert J."/>
        </authorList>
    </citation>
    <scope>NUCLEOTIDE SEQUENCE [LARGE SCALE GENOMIC DNA]</scope>
    <source>
        <strain evidence="3">BC5_2</strain>
    </source>
</reference>
<sequence length="182" mass="20617">MQSIIRKTLISTLLVFFSAVTLADYENAAIAQLVIKKSGTTPAKAFELVNKAFPGLIYEYDLEMQDVGLVYEIRTINPDNNKKHTAYVNLSTGKIQSAREYASNTWFEKSYHKAVIDKAVKVKFPLDKAISMVLDKYHGFVIDGEIQAKKNVDYYSIELITENGKEKFLVDIEDQEIVPVVK</sequence>
<organism evidence="3 4">
    <name type="scientific">BD1-7 clade bacterium</name>
    <dbReference type="NCBI Taxonomy" id="2029982"/>
    <lineage>
        <taxon>Bacteria</taxon>
        <taxon>Pseudomonadati</taxon>
        <taxon>Pseudomonadota</taxon>
        <taxon>Gammaproteobacteria</taxon>
        <taxon>Cellvibrionales</taxon>
        <taxon>Spongiibacteraceae</taxon>
        <taxon>BD1-7 clade</taxon>
    </lineage>
</organism>
<dbReference type="AlphaFoldDB" id="A0A5S9Q9L1"/>
<gene>
    <name evidence="3" type="ORF">DPBNPPHM_01737</name>
</gene>
<feature type="signal peptide" evidence="1">
    <location>
        <begin position="1"/>
        <end position="23"/>
    </location>
</feature>
<dbReference type="EMBL" id="CACSII010000017">
    <property type="protein sequence ID" value="CAA0113814.1"/>
    <property type="molecule type" value="Genomic_DNA"/>
</dbReference>
<dbReference type="OrthoDB" id="5866265at2"/>
<dbReference type="Gene3D" id="3.10.450.40">
    <property type="match status" value="1"/>
</dbReference>